<dbReference type="EMBL" id="OZ019903">
    <property type="protein sequence ID" value="CAK9197894.1"/>
    <property type="molecule type" value="Genomic_DNA"/>
</dbReference>
<accession>A0ABP0TMV0</accession>
<sequence>MMSLARLIGVPSSRPPPQTVAHLFHAVLSCRWGKDLVLIPAGCEVAQAPNPKATRVPTPQEPEEAVFRRATDAKDLVIIPPGSHLPIGRPFEWKSKDPAFIPPGCDLPASTVLSRDRQDLVRKPAGCED</sequence>
<evidence type="ECO:0000313" key="1">
    <source>
        <dbReference type="EMBL" id="CAK9197894.1"/>
    </source>
</evidence>
<protein>
    <submittedName>
        <fullName evidence="1">Uncharacterized protein</fullName>
    </submittedName>
</protein>
<dbReference type="Proteomes" id="UP001497512">
    <property type="component" value="Chromosome 11"/>
</dbReference>
<name>A0ABP0TMV0_9BRYO</name>
<gene>
    <name evidence="1" type="ORF">CSSPTR1EN2_LOCUS4202</name>
</gene>
<dbReference type="PROSITE" id="PS51257">
    <property type="entry name" value="PROKAR_LIPOPROTEIN"/>
    <property type="match status" value="1"/>
</dbReference>
<proteinExistence type="predicted"/>
<organism evidence="1 2">
    <name type="scientific">Sphagnum troendelagicum</name>
    <dbReference type="NCBI Taxonomy" id="128251"/>
    <lineage>
        <taxon>Eukaryota</taxon>
        <taxon>Viridiplantae</taxon>
        <taxon>Streptophyta</taxon>
        <taxon>Embryophyta</taxon>
        <taxon>Bryophyta</taxon>
        <taxon>Sphagnophytina</taxon>
        <taxon>Sphagnopsida</taxon>
        <taxon>Sphagnales</taxon>
        <taxon>Sphagnaceae</taxon>
        <taxon>Sphagnum</taxon>
    </lineage>
</organism>
<keyword evidence="2" id="KW-1185">Reference proteome</keyword>
<evidence type="ECO:0000313" key="2">
    <source>
        <dbReference type="Proteomes" id="UP001497512"/>
    </source>
</evidence>
<reference evidence="1" key="1">
    <citation type="submission" date="2024-02" db="EMBL/GenBank/DDBJ databases">
        <authorList>
            <consortium name="ELIXIR-Norway"/>
            <consortium name="Elixir Norway"/>
        </authorList>
    </citation>
    <scope>NUCLEOTIDE SEQUENCE</scope>
</reference>